<keyword evidence="3" id="KW-1185">Reference proteome</keyword>
<evidence type="ECO:0000313" key="2">
    <source>
        <dbReference type="EMBL" id="RCI05916.1"/>
    </source>
</evidence>
<name>A0A367KUN9_RHIST</name>
<protein>
    <submittedName>
        <fullName evidence="2">Uncharacterized protein</fullName>
    </submittedName>
</protein>
<evidence type="ECO:0000256" key="1">
    <source>
        <dbReference type="SAM" id="MobiDB-lite"/>
    </source>
</evidence>
<proteinExistence type="predicted"/>
<dbReference type="EMBL" id="PJQM01000272">
    <property type="protein sequence ID" value="RCI05916.1"/>
    <property type="molecule type" value="Genomic_DNA"/>
</dbReference>
<evidence type="ECO:0000313" key="3">
    <source>
        <dbReference type="Proteomes" id="UP000253551"/>
    </source>
</evidence>
<dbReference type="Proteomes" id="UP000253551">
    <property type="component" value="Unassembled WGS sequence"/>
</dbReference>
<feature type="region of interest" description="Disordered" evidence="1">
    <location>
        <begin position="288"/>
        <end position="307"/>
    </location>
</feature>
<gene>
    <name evidence="2" type="ORF">CU098_011236</name>
</gene>
<comment type="caution">
    <text evidence="2">The sequence shown here is derived from an EMBL/GenBank/DDBJ whole genome shotgun (WGS) entry which is preliminary data.</text>
</comment>
<accession>A0A367KUN9</accession>
<dbReference type="AlphaFoldDB" id="A0A367KUN9"/>
<organism evidence="2 3">
    <name type="scientific">Rhizopus stolonifer</name>
    <name type="common">Rhizopus nigricans</name>
    <dbReference type="NCBI Taxonomy" id="4846"/>
    <lineage>
        <taxon>Eukaryota</taxon>
        <taxon>Fungi</taxon>
        <taxon>Fungi incertae sedis</taxon>
        <taxon>Mucoromycota</taxon>
        <taxon>Mucoromycotina</taxon>
        <taxon>Mucoromycetes</taxon>
        <taxon>Mucorales</taxon>
        <taxon>Mucorineae</taxon>
        <taxon>Rhizopodaceae</taxon>
        <taxon>Rhizopus</taxon>
    </lineage>
</organism>
<reference evidence="2 3" key="1">
    <citation type="journal article" date="2018" name="G3 (Bethesda)">
        <title>Phylogenetic and Phylogenomic Definition of Rhizopus Species.</title>
        <authorList>
            <person name="Gryganskyi A.P."/>
            <person name="Golan J."/>
            <person name="Dolatabadi S."/>
            <person name="Mondo S."/>
            <person name="Robb S."/>
            <person name="Idnurm A."/>
            <person name="Muszewska A."/>
            <person name="Steczkiewicz K."/>
            <person name="Masonjones S."/>
            <person name="Liao H.L."/>
            <person name="Gajdeczka M.T."/>
            <person name="Anike F."/>
            <person name="Vuek A."/>
            <person name="Anishchenko I.M."/>
            <person name="Voigt K."/>
            <person name="de Hoog G.S."/>
            <person name="Smith M.E."/>
            <person name="Heitman J."/>
            <person name="Vilgalys R."/>
            <person name="Stajich J.E."/>
        </authorList>
    </citation>
    <scope>NUCLEOTIDE SEQUENCE [LARGE SCALE GENOMIC DNA]</scope>
    <source>
        <strain evidence="2 3">LSU 92-RS-03</strain>
    </source>
</reference>
<feature type="compositionally biased region" description="Basic and acidic residues" evidence="1">
    <location>
        <begin position="288"/>
        <end position="299"/>
    </location>
</feature>
<sequence length="307" mass="35783">MSNDTIERDLLSPLQKQPLETNSKLEWTIIATWILLKIMHGLYPIVLNESESKIDQGWHSAFSVFKEQIAIEGAANELFMNRVTLFDIKEKWEELAGKYCEMRAAYQRTDIGGPSPDNSFIFYNEVGRVLEDDYSVHIGSTSESESMDESGYHEFREEYRDNEDQVPDSQRNPCKLTMETVSDRIGKPSERYRTIGRWKELEQSIPSPEPEPSPMSTVIQNKTVYEERMRGLINFSDKMARERREEYKTKMNALIDKVKRYDGAGRDKMVKEFEEKMNSVGEKMAERAMERKKRMEQLLKKNSPSSS</sequence>